<proteinExistence type="predicted"/>
<organism evidence="1 2">
    <name type="scientific">Dokdonia ponticola</name>
    <dbReference type="NCBI Taxonomy" id="2041041"/>
    <lineage>
        <taxon>Bacteria</taxon>
        <taxon>Pseudomonadati</taxon>
        <taxon>Bacteroidota</taxon>
        <taxon>Flavobacteriia</taxon>
        <taxon>Flavobacteriales</taxon>
        <taxon>Flavobacteriaceae</taxon>
        <taxon>Dokdonia</taxon>
    </lineage>
</organism>
<dbReference type="EMBL" id="JBHSFV010000001">
    <property type="protein sequence ID" value="MFC4632785.1"/>
    <property type="molecule type" value="Genomic_DNA"/>
</dbReference>
<accession>A0ABV9HTM2</accession>
<gene>
    <name evidence="1" type="ORF">ACFO3O_02640</name>
</gene>
<sequence>MKKLLLFLVIAMQSYWCISQDLKPIVQLIKNEKHFCFNLEQSREIALRLERGKYQDSIVRRLDFSITLKDSLLVKKDSVVSRLRLQNLNLMSVSENSNEQILFLENQLKFKNQKLKQGKFHKILLGGGLLILSGILIAN</sequence>
<comment type="caution">
    <text evidence="1">The sequence shown here is derived from an EMBL/GenBank/DDBJ whole genome shotgun (WGS) entry which is preliminary data.</text>
</comment>
<reference evidence="2" key="1">
    <citation type="journal article" date="2019" name="Int. J. Syst. Evol. Microbiol.">
        <title>The Global Catalogue of Microorganisms (GCM) 10K type strain sequencing project: providing services to taxonomists for standard genome sequencing and annotation.</title>
        <authorList>
            <consortium name="The Broad Institute Genomics Platform"/>
            <consortium name="The Broad Institute Genome Sequencing Center for Infectious Disease"/>
            <person name="Wu L."/>
            <person name="Ma J."/>
        </authorList>
    </citation>
    <scope>NUCLEOTIDE SEQUENCE [LARGE SCALE GENOMIC DNA]</scope>
    <source>
        <strain evidence="2">YJ-61-S</strain>
    </source>
</reference>
<protein>
    <submittedName>
        <fullName evidence="1">Uncharacterized protein</fullName>
    </submittedName>
</protein>
<dbReference type="Proteomes" id="UP001596043">
    <property type="component" value="Unassembled WGS sequence"/>
</dbReference>
<evidence type="ECO:0000313" key="2">
    <source>
        <dbReference type="Proteomes" id="UP001596043"/>
    </source>
</evidence>
<keyword evidence="2" id="KW-1185">Reference proteome</keyword>
<name>A0ABV9HTM2_9FLAO</name>
<evidence type="ECO:0000313" key="1">
    <source>
        <dbReference type="EMBL" id="MFC4632785.1"/>
    </source>
</evidence>